<organism evidence="1 2">
    <name type="scientific">Eikenella corrodens ATCC 23834</name>
    <dbReference type="NCBI Taxonomy" id="546274"/>
    <lineage>
        <taxon>Bacteria</taxon>
        <taxon>Pseudomonadati</taxon>
        <taxon>Pseudomonadota</taxon>
        <taxon>Betaproteobacteria</taxon>
        <taxon>Neisseriales</taxon>
        <taxon>Neisseriaceae</taxon>
        <taxon>Eikenella</taxon>
    </lineage>
</organism>
<dbReference type="Proteomes" id="UP000005837">
    <property type="component" value="Unassembled WGS sequence"/>
</dbReference>
<name>C0DSA5_EIKCO</name>
<comment type="caution">
    <text evidence="1">The sequence shown here is derived from an EMBL/GenBank/DDBJ whole genome shotgun (WGS) entry which is preliminary data.</text>
</comment>
<reference evidence="1 2" key="1">
    <citation type="submission" date="2009-01" db="EMBL/GenBank/DDBJ databases">
        <authorList>
            <person name="Fulton L."/>
            <person name="Clifton S."/>
            <person name="Chinwalla A.T."/>
            <person name="Mitreva M."/>
            <person name="Sodergren E."/>
            <person name="Weinstock G."/>
            <person name="Clifton S."/>
            <person name="Dooling D.J."/>
            <person name="Fulton B."/>
            <person name="Minx P."/>
            <person name="Pepin K.H."/>
            <person name="Johnson M."/>
            <person name="Bhonagiri V."/>
            <person name="Nash W.E."/>
            <person name="Mardis E.R."/>
            <person name="Wilson R.K."/>
        </authorList>
    </citation>
    <scope>NUCLEOTIDE SEQUENCE [LARGE SCALE GENOMIC DNA]</scope>
    <source>
        <strain evidence="1 2">ATCC 23834</strain>
    </source>
</reference>
<dbReference type="HOGENOM" id="CLU_3152281_0_0_4"/>
<evidence type="ECO:0000313" key="1">
    <source>
        <dbReference type="EMBL" id="EEG25056.1"/>
    </source>
</evidence>
<gene>
    <name evidence="1" type="ORF">EIKCOROL_00227</name>
</gene>
<dbReference type="EMBL" id="ACEA01000004">
    <property type="protein sequence ID" value="EEG25056.1"/>
    <property type="molecule type" value="Genomic_DNA"/>
</dbReference>
<sequence>MEIDSVGLHFRLLLEDLVEHLSGIVKNVDRHGKSFLFLIMVDRCLKII</sequence>
<evidence type="ECO:0000313" key="2">
    <source>
        <dbReference type="Proteomes" id="UP000005837"/>
    </source>
</evidence>
<dbReference type="eggNOG" id="ENOG502ZXEP">
    <property type="taxonomic scope" value="Bacteria"/>
</dbReference>
<proteinExistence type="predicted"/>
<dbReference type="AlphaFoldDB" id="C0DSA5"/>
<accession>C0DSA5</accession>
<protein>
    <submittedName>
        <fullName evidence="1">Uncharacterized protein</fullName>
    </submittedName>
</protein>